<keyword evidence="7 9" id="KW-0472">Membrane</keyword>
<dbReference type="AlphaFoldDB" id="A0A975F0F6"/>
<reference evidence="11" key="1">
    <citation type="submission" date="2020-05" db="EMBL/GenBank/DDBJ databases">
        <authorList>
            <person name="Zeng H."/>
            <person name="Chan Y.K."/>
            <person name="Watt R.M."/>
        </authorList>
    </citation>
    <scope>NUCLEOTIDE SEQUENCE</scope>
    <source>
        <strain evidence="11">ATCC 700773</strain>
    </source>
</reference>
<evidence type="ECO:0000256" key="3">
    <source>
        <dbReference type="ARBA" id="ARBA00022475"/>
    </source>
</evidence>
<keyword evidence="3" id="KW-1003">Cell membrane</keyword>
<feature type="domain" description="Tripartite ATP-independent periplasmic transporters DctQ component" evidence="10">
    <location>
        <begin position="26"/>
        <end position="154"/>
    </location>
</feature>
<evidence type="ECO:0000256" key="7">
    <source>
        <dbReference type="ARBA" id="ARBA00023136"/>
    </source>
</evidence>
<reference evidence="11" key="2">
    <citation type="journal article" date="2021" name="Microbiol. Resour. Announc.">
        <title>Complete Genome Sequences of Three Human Oral Treponema parvum Isolates.</title>
        <authorList>
            <person name="Zeng H."/>
            <person name="Watt R.M."/>
        </authorList>
    </citation>
    <scope>NUCLEOTIDE SEQUENCE</scope>
    <source>
        <strain evidence="11">ATCC 700773</strain>
    </source>
</reference>
<evidence type="ECO:0000259" key="10">
    <source>
        <dbReference type="Pfam" id="PF04290"/>
    </source>
</evidence>
<evidence type="ECO:0000256" key="6">
    <source>
        <dbReference type="ARBA" id="ARBA00022989"/>
    </source>
</evidence>
<evidence type="ECO:0000256" key="1">
    <source>
        <dbReference type="ARBA" id="ARBA00004429"/>
    </source>
</evidence>
<keyword evidence="5 9" id="KW-0812">Transmembrane</keyword>
<evidence type="ECO:0000313" key="11">
    <source>
        <dbReference type="EMBL" id="QTQ12186.1"/>
    </source>
</evidence>
<sequence length="191" mass="21703">MNLMNKIYSLYLRILEWICIALLVIILACMLFQIICRIFVISQSFTEELARICFCVMAFMGSPLALAEGIHIAVDMVVRRFSNTGKRIFGVLDAVLIDVFSVFGIIGLQTMMKANTKTTAVSISWIMMNWIYGLVYLSLFFLFFVSTVQLILILKGKSEITLINMKEMELERNSEQSSLAQAIESELGEKK</sequence>
<evidence type="ECO:0000256" key="9">
    <source>
        <dbReference type="SAM" id="Phobius"/>
    </source>
</evidence>
<keyword evidence="4" id="KW-0997">Cell inner membrane</keyword>
<gene>
    <name evidence="11" type="ORF">HRI96_08245</name>
</gene>
<dbReference type="Pfam" id="PF04290">
    <property type="entry name" value="DctQ"/>
    <property type="match status" value="1"/>
</dbReference>
<dbReference type="GO" id="GO:0005886">
    <property type="term" value="C:plasma membrane"/>
    <property type="evidence" value="ECO:0007669"/>
    <property type="project" value="UniProtKB-SubCell"/>
</dbReference>
<dbReference type="InterPro" id="IPR055348">
    <property type="entry name" value="DctQ"/>
</dbReference>
<dbReference type="PANTHER" id="PTHR35011">
    <property type="entry name" value="2,3-DIKETO-L-GULONATE TRAP TRANSPORTER SMALL PERMEASE PROTEIN YIAM"/>
    <property type="match status" value="1"/>
</dbReference>
<dbReference type="GO" id="GO:0015740">
    <property type="term" value="P:C4-dicarboxylate transport"/>
    <property type="evidence" value="ECO:0007669"/>
    <property type="project" value="TreeGrafter"/>
</dbReference>
<feature type="transmembrane region" description="Helical" evidence="9">
    <location>
        <begin position="49"/>
        <end position="67"/>
    </location>
</feature>
<protein>
    <submittedName>
        <fullName evidence="11">TRAP transporter small permease subunit</fullName>
    </submittedName>
</protein>
<dbReference type="Proteomes" id="UP000671995">
    <property type="component" value="Chromosome"/>
</dbReference>
<evidence type="ECO:0000256" key="8">
    <source>
        <dbReference type="ARBA" id="ARBA00038436"/>
    </source>
</evidence>
<dbReference type="PANTHER" id="PTHR35011:SF2">
    <property type="entry name" value="2,3-DIKETO-L-GULONATE TRAP TRANSPORTER SMALL PERMEASE PROTEIN YIAM"/>
    <property type="match status" value="1"/>
</dbReference>
<evidence type="ECO:0000256" key="4">
    <source>
        <dbReference type="ARBA" id="ARBA00022519"/>
    </source>
</evidence>
<accession>A0A975F0F6</accession>
<dbReference type="RefSeq" id="WP_210116900.1">
    <property type="nucleotide sequence ID" value="NZ_CP054257.1"/>
</dbReference>
<keyword evidence="6 9" id="KW-1133">Transmembrane helix</keyword>
<comment type="subcellular location">
    <subcellularLocation>
        <location evidence="1">Cell inner membrane</location>
        <topology evidence="1">Multi-pass membrane protein</topology>
    </subcellularLocation>
</comment>
<organism evidence="11 12">
    <name type="scientific">Treponema parvum</name>
    <dbReference type="NCBI Taxonomy" id="138851"/>
    <lineage>
        <taxon>Bacteria</taxon>
        <taxon>Pseudomonadati</taxon>
        <taxon>Spirochaetota</taxon>
        <taxon>Spirochaetia</taxon>
        <taxon>Spirochaetales</taxon>
        <taxon>Treponemataceae</taxon>
        <taxon>Treponema</taxon>
    </lineage>
</organism>
<feature type="transmembrane region" description="Helical" evidence="9">
    <location>
        <begin position="88"/>
        <end position="110"/>
    </location>
</feature>
<feature type="transmembrane region" description="Helical" evidence="9">
    <location>
        <begin position="20"/>
        <end position="43"/>
    </location>
</feature>
<proteinExistence type="inferred from homology"/>
<dbReference type="PROSITE" id="PS51257">
    <property type="entry name" value="PROKAR_LIPOPROTEIN"/>
    <property type="match status" value="1"/>
</dbReference>
<comment type="similarity">
    <text evidence="8">Belongs to the TRAP transporter small permease family.</text>
</comment>
<keyword evidence="2" id="KW-0813">Transport</keyword>
<dbReference type="InterPro" id="IPR007387">
    <property type="entry name" value="TRAP_DctQ"/>
</dbReference>
<feature type="transmembrane region" description="Helical" evidence="9">
    <location>
        <begin position="130"/>
        <end position="154"/>
    </location>
</feature>
<name>A0A975F0F6_9SPIR</name>
<evidence type="ECO:0000313" key="12">
    <source>
        <dbReference type="Proteomes" id="UP000671995"/>
    </source>
</evidence>
<evidence type="ECO:0000256" key="5">
    <source>
        <dbReference type="ARBA" id="ARBA00022692"/>
    </source>
</evidence>
<evidence type="ECO:0000256" key="2">
    <source>
        <dbReference type="ARBA" id="ARBA00022448"/>
    </source>
</evidence>
<dbReference type="GO" id="GO:0022857">
    <property type="term" value="F:transmembrane transporter activity"/>
    <property type="evidence" value="ECO:0007669"/>
    <property type="project" value="TreeGrafter"/>
</dbReference>
<dbReference type="EMBL" id="CP054257">
    <property type="protein sequence ID" value="QTQ12186.1"/>
    <property type="molecule type" value="Genomic_DNA"/>
</dbReference>